<reference evidence="1" key="1">
    <citation type="journal article" date="2012" name="PLoS ONE">
        <title>Gene sets for utilization of primary and secondary nutrition supplies in the distal gut of endangered iberian lynx.</title>
        <authorList>
            <person name="Alcaide M."/>
            <person name="Messina E."/>
            <person name="Richter M."/>
            <person name="Bargiela R."/>
            <person name="Peplies J."/>
            <person name="Huws S.A."/>
            <person name="Newbold C.J."/>
            <person name="Golyshin P.N."/>
            <person name="Simon M.A."/>
            <person name="Lopez G."/>
            <person name="Yakimov M.M."/>
            <person name="Ferrer M."/>
        </authorList>
    </citation>
    <scope>NUCLEOTIDE SEQUENCE</scope>
</reference>
<evidence type="ECO:0000313" key="1">
    <source>
        <dbReference type="EMBL" id="EJX05281.1"/>
    </source>
</evidence>
<name>J9CYF0_9ZZZZ</name>
<organism evidence="1">
    <name type="scientific">gut metagenome</name>
    <dbReference type="NCBI Taxonomy" id="749906"/>
    <lineage>
        <taxon>unclassified sequences</taxon>
        <taxon>metagenomes</taxon>
        <taxon>organismal metagenomes</taxon>
    </lineage>
</organism>
<comment type="caution">
    <text evidence="1">The sequence shown here is derived from an EMBL/GenBank/DDBJ whole genome shotgun (WGS) entry which is preliminary data.</text>
</comment>
<feature type="non-terminal residue" evidence="1">
    <location>
        <position position="1"/>
    </location>
</feature>
<sequence length="20" mass="2548">GTYVKETYWNSYDYRVFNEL</sequence>
<gene>
    <name evidence="1" type="ORF">EVA_06613</name>
</gene>
<dbReference type="EMBL" id="AMCI01001522">
    <property type="protein sequence ID" value="EJX05281.1"/>
    <property type="molecule type" value="Genomic_DNA"/>
</dbReference>
<protein>
    <submittedName>
        <fullName evidence="1">Uncharacterized protein</fullName>
    </submittedName>
</protein>
<accession>J9CYF0</accession>
<proteinExistence type="predicted"/>
<dbReference type="AlphaFoldDB" id="J9CYF0"/>